<dbReference type="PANTHER" id="PTHR43267">
    <property type="entry name" value="TRNA THREONYLCARBAMOYLADENOSINE DEHYDRATASE"/>
    <property type="match status" value="1"/>
</dbReference>
<dbReference type="Gene3D" id="3.10.110.10">
    <property type="entry name" value="Ubiquitin Conjugating Enzyme"/>
    <property type="match status" value="1"/>
</dbReference>
<dbReference type="GO" id="GO:0008641">
    <property type="term" value="F:ubiquitin-like modifier activating enzyme activity"/>
    <property type="evidence" value="ECO:0007669"/>
    <property type="project" value="InterPro"/>
</dbReference>
<dbReference type="Pfam" id="PF00899">
    <property type="entry name" value="ThiF"/>
    <property type="match status" value="1"/>
</dbReference>
<dbReference type="PANTHER" id="PTHR43267:SF1">
    <property type="entry name" value="TRNA THREONYLCARBAMOYLADENOSINE DEHYDRATASE"/>
    <property type="match status" value="1"/>
</dbReference>
<dbReference type="GO" id="GO:0061503">
    <property type="term" value="F:tRNA threonylcarbamoyladenosine dehydratase"/>
    <property type="evidence" value="ECO:0007669"/>
    <property type="project" value="TreeGrafter"/>
</dbReference>
<dbReference type="Proteomes" id="UP000199412">
    <property type="component" value="Unassembled WGS sequence"/>
</dbReference>
<reference evidence="2 3" key="1">
    <citation type="submission" date="2016-10" db="EMBL/GenBank/DDBJ databases">
        <authorList>
            <person name="de Groot N.N."/>
        </authorList>
    </citation>
    <scope>NUCLEOTIDE SEQUENCE [LARGE SCALE GENOMIC DNA]</scope>
    <source>
        <strain evidence="2 3">ATCC 700224</strain>
    </source>
</reference>
<evidence type="ECO:0000313" key="3">
    <source>
        <dbReference type="Proteomes" id="UP000199412"/>
    </source>
</evidence>
<name>A0A1G7I4C9_9PROT</name>
<sequence>MTWWLLQHSRLGSEKAALAELESGADWLTVENWQANSDLEMCVAFTIRHGDKRFGFRMRYPSMFPDAPPMIFTDDASQISNHQYGADGELCLEHRPDNWQPSITGADMVASCQRLIVEEQPESGEIVHARSAHTASLGRDLRSQSCRFLMSENDLKAVNGLPDLEESEFTLSERKAATSYLASLTRIGPKDDPTWVSDLVLPDGYAKETGTVVRVPGAGNFGAVTVEALGAFLDGEGLGELRGRVIDTDAFTHFLLGDEDKWELFLIFGKADDRKIIPCKTVMVPAAQQRLPDEFRVLADKTVGIVGCGSVGSKIAASLCRTGVGKFLLIDEDIFFPGNAVRNELDLSFTGAHKANGLCDRLKNLAPEVSVRLFRMTLGGQESAASMVGALEALGDCDVLIDATGSPTAFNMIASMATRKSKPMVWAQVFAGGIGGLVARARPNIDPIPLMARGQIDRWCEDQGVEWIKPDDPERYAGQSADGTPMLADDADVGVIAAHASRFVIDLLARPDGSIFPVSAYVIGLSSEWLFDQPFDTRPIDLIPVGEWGETIEPLDADALVEIIKAHLPPKEDADASATAD</sequence>
<protein>
    <submittedName>
        <fullName evidence="2">E2 family protein B</fullName>
    </submittedName>
</protein>
<dbReference type="Gene3D" id="3.40.50.720">
    <property type="entry name" value="NAD(P)-binding Rossmann-like Domain"/>
    <property type="match status" value="1"/>
</dbReference>
<dbReference type="InterPro" id="IPR045886">
    <property type="entry name" value="ThiF/MoeB/HesA"/>
</dbReference>
<feature type="domain" description="THIF-type NAD/FAD binding fold" evidence="1">
    <location>
        <begin position="296"/>
        <end position="431"/>
    </location>
</feature>
<dbReference type="SUPFAM" id="SSF54495">
    <property type="entry name" value="UBC-like"/>
    <property type="match status" value="1"/>
</dbReference>
<dbReference type="InterPro" id="IPR035985">
    <property type="entry name" value="Ubiquitin-activating_enz"/>
</dbReference>
<dbReference type="AlphaFoldDB" id="A0A1G7I4C9"/>
<dbReference type="STRING" id="69960.SAMN05421720_1303"/>
<dbReference type="SUPFAM" id="SSF69572">
    <property type="entry name" value="Activating enzymes of the ubiquitin-like proteins"/>
    <property type="match status" value="1"/>
</dbReference>
<keyword evidence="3" id="KW-1185">Reference proteome</keyword>
<dbReference type="GO" id="GO:0061504">
    <property type="term" value="P:cyclic threonylcarbamoyladenosine biosynthetic process"/>
    <property type="evidence" value="ECO:0007669"/>
    <property type="project" value="TreeGrafter"/>
</dbReference>
<accession>A0A1G7I4C9</accession>
<dbReference type="InterPro" id="IPR000594">
    <property type="entry name" value="ThiF_NAD_FAD-bd"/>
</dbReference>
<organism evidence="2 3">
    <name type="scientific">Rhodospira trueperi</name>
    <dbReference type="NCBI Taxonomy" id="69960"/>
    <lineage>
        <taxon>Bacteria</taxon>
        <taxon>Pseudomonadati</taxon>
        <taxon>Pseudomonadota</taxon>
        <taxon>Alphaproteobacteria</taxon>
        <taxon>Rhodospirillales</taxon>
        <taxon>Rhodospirillaceae</taxon>
        <taxon>Rhodospira</taxon>
    </lineage>
</organism>
<proteinExistence type="predicted"/>
<dbReference type="OrthoDB" id="7516877at2"/>
<dbReference type="EMBL" id="FNAP01000030">
    <property type="protein sequence ID" value="SDF07448.1"/>
    <property type="molecule type" value="Genomic_DNA"/>
</dbReference>
<evidence type="ECO:0000259" key="1">
    <source>
        <dbReference type="Pfam" id="PF00899"/>
    </source>
</evidence>
<dbReference type="RefSeq" id="WP_092788128.1">
    <property type="nucleotide sequence ID" value="NZ_FNAP01000030.1"/>
</dbReference>
<dbReference type="InterPro" id="IPR016135">
    <property type="entry name" value="UBQ-conjugating_enzyme/RWD"/>
</dbReference>
<gene>
    <name evidence="2" type="ORF">SAMN05421720_1303</name>
</gene>
<evidence type="ECO:0000313" key="2">
    <source>
        <dbReference type="EMBL" id="SDF07448.1"/>
    </source>
</evidence>